<accession>A0ABR2HJ58</accession>
<feature type="transmembrane region" description="Helical" evidence="1">
    <location>
        <begin position="94"/>
        <end position="113"/>
    </location>
</feature>
<evidence type="ECO:0000313" key="3">
    <source>
        <dbReference type="Proteomes" id="UP001470230"/>
    </source>
</evidence>
<dbReference type="EMBL" id="JAPFFF010000027">
    <property type="protein sequence ID" value="KAK8848272.1"/>
    <property type="molecule type" value="Genomic_DNA"/>
</dbReference>
<feature type="transmembrane region" description="Helical" evidence="1">
    <location>
        <begin position="186"/>
        <end position="208"/>
    </location>
</feature>
<proteinExistence type="predicted"/>
<protein>
    <submittedName>
        <fullName evidence="2">Uncharacterized protein</fullName>
    </submittedName>
</protein>
<keyword evidence="1" id="KW-0472">Membrane</keyword>
<name>A0ABR2HJ58_9EUKA</name>
<feature type="transmembrane region" description="Helical" evidence="1">
    <location>
        <begin position="21"/>
        <end position="38"/>
    </location>
</feature>
<keyword evidence="1" id="KW-0812">Transmembrane</keyword>
<dbReference type="Proteomes" id="UP001470230">
    <property type="component" value="Unassembled WGS sequence"/>
</dbReference>
<feature type="transmembrane region" description="Helical" evidence="1">
    <location>
        <begin position="161"/>
        <end position="180"/>
    </location>
</feature>
<feature type="transmembrane region" description="Helical" evidence="1">
    <location>
        <begin position="119"/>
        <end position="140"/>
    </location>
</feature>
<keyword evidence="1" id="KW-1133">Transmembrane helix</keyword>
<comment type="caution">
    <text evidence="2">The sequence shown here is derived from an EMBL/GenBank/DDBJ whole genome shotgun (WGS) entry which is preliminary data.</text>
</comment>
<sequence>MINNNQLTDEAFISNVWKWKYAGVIVWVSVSYAIYLLYAEFLRYYFHQKYTNMSLLFPIVFITASFPLYFYNLSLTVIPIRKNVLTWREYKKPLLFYLTQYFWIFFHLSMYISNIQFNLALSLFIIISLLLYLDFTIILVNFVSSNNRKPFESRFSIFKEYCIFSVPIFPLIISFSYFYFKNQLYTGLIVTSTIYISFLFPSICSLVAGEKTSFSRTDNASRLQSGLKYTKSEIVKYWAYSDLLEILTNDYQKSNDDESTLNTSNSTNSSPRSFIFTNKSNIGEIIIIITDMINNMAEKHNNIGSPKADKLKVQSVDQKANLLMKIKRTYLNIKYYFTGRDGRTTNMMSERNAVTNSIIAIMGIESLVQLVLIAEKEDPNGEIQQYAETILNSITNLYRACDKSQQLDWNTPPFGKPWIVSDYQKLTIEVLHTTYRAIVNLVVRLGYRFDMTKINKDNAEKIQGFMKYGPKLFEDN</sequence>
<gene>
    <name evidence="2" type="ORF">M9Y10_019330</name>
</gene>
<feature type="transmembrane region" description="Helical" evidence="1">
    <location>
        <begin position="50"/>
        <end position="73"/>
    </location>
</feature>
<reference evidence="2 3" key="1">
    <citation type="submission" date="2024-04" db="EMBL/GenBank/DDBJ databases">
        <title>Tritrichomonas musculus Genome.</title>
        <authorList>
            <person name="Alves-Ferreira E."/>
            <person name="Grigg M."/>
            <person name="Lorenzi H."/>
            <person name="Galac M."/>
        </authorList>
    </citation>
    <scope>NUCLEOTIDE SEQUENCE [LARGE SCALE GENOMIC DNA]</scope>
    <source>
        <strain evidence="2 3">EAF2021</strain>
    </source>
</reference>
<keyword evidence="3" id="KW-1185">Reference proteome</keyword>
<evidence type="ECO:0000313" key="2">
    <source>
        <dbReference type="EMBL" id="KAK8848272.1"/>
    </source>
</evidence>
<evidence type="ECO:0000256" key="1">
    <source>
        <dbReference type="SAM" id="Phobius"/>
    </source>
</evidence>
<organism evidence="2 3">
    <name type="scientific">Tritrichomonas musculus</name>
    <dbReference type="NCBI Taxonomy" id="1915356"/>
    <lineage>
        <taxon>Eukaryota</taxon>
        <taxon>Metamonada</taxon>
        <taxon>Parabasalia</taxon>
        <taxon>Tritrichomonadida</taxon>
        <taxon>Tritrichomonadidae</taxon>
        <taxon>Tritrichomonas</taxon>
    </lineage>
</organism>